<dbReference type="Proteomes" id="UP000653411">
    <property type="component" value="Unassembled WGS sequence"/>
</dbReference>
<protein>
    <submittedName>
        <fullName evidence="2">Uncharacterized protein</fullName>
    </submittedName>
</protein>
<reference evidence="2" key="2">
    <citation type="submission" date="2020-09" db="EMBL/GenBank/DDBJ databases">
        <authorList>
            <person name="Sun Q."/>
            <person name="Zhou Y."/>
        </authorList>
    </citation>
    <scope>NUCLEOTIDE SEQUENCE</scope>
    <source>
        <strain evidence="2">CGMCC 4.7110</strain>
    </source>
</reference>
<reference evidence="2" key="1">
    <citation type="journal article" date="2014" name="Int. J. Syst. Evol. Microbiol.">
        <title>Complete genome sequence of Corynebacterium casei LMG S-19264T (=DSM 44701T), isolated from a smear-ripened cheese.</title>
        <authorList>
            <consortium name="US DOE Joint Genome Institute (JGI-PGF)"/>
            <person name="Walter F."/>
            <person name="Albersmeier A."/>
            <person name="Kalinowski J."/>
            <person name="Ruckert C."/>
        </authorList>
    </citation>
    <scope>NUCLEOTIDE SEQUENCE</scope>
    <source>
        <strain evidence="2">CGMCC 4.7110</strain>
    </source>
</reference>
<dbReference type="AlphaFoldDB" id="A0A917X8Y7"/>
<dbReference type="EMBL" id="BMML01000002">
    <property type="protein sequence ID" value="GGM94288.1"/>
    <property type="molecule type" value="Genomic_DNA"/>
</dbReference>
<feature type="compositionally biased region" description="Polar residues" evidence="1">
    <location>
        <begin position="56"/>
        <end position="75"/>
    </location>
</feature>
<comment type="caution">
    <text evidence="2">The sequence shown here is derived from an EMBL/GenBank/DDBJ whole genome shotgun (WGS) entry which is preliminary data.</text>
</comment>
<organism evidence="2 3">
    <name type="scientific">Streptomyces fuscichromogenes</name>
    <dbReference type="NCBI Taxonomy" id="1324013"/>
    <lineage>
        <taxon>Bacteria</taxon>
        <taxon>Bacillati</taxon>
        <taxon>Actinomycetota</taxon>
        <taxon>Actinomycetes</taxon>
        <taxon>Kitasatosporales</taxon>
        <taxon>Streptomycetaceae</taxon>
        <taxon>Streptomyces</taxon>
    </lineage>
</organism>
<accession>A0A917X8Y7</accession>
<gene>
    <name evidence="2" type="ORF">GCM10011578_013220</name>
</gene>
<name>A0A917X8Y7_9ACTN</name>
<feature type="region of interest" description="Disordered" evidence="1">
    <location>
        <begin position="36"/>
        <end position="113"/>
    </location>
</feature>
<keyword evidence="3" id="KW-1185">Reference proteome</keyword>
<evidence type="ECO:0000313" key="2">
    <source>
        <dbReference type="EMBL" id="GGM94288.1"/>
    </source>
</evidence>
<evidence type="ECO:0000313" key="3">
    <source>
        <dbReference type="Proteomes" id="UP000653411"/>
    </source>
</evidence>
<sequence>MVDRVHDLPETTGAGAVSDRLTRSCFQAVITGSINAHRSSDKSLGQGRLRTGSEGGSNPLSGRCTTQGLAHTTRGNLPRRRTATSAQVRAAWIHTDRHGAEPASSGFTPLRRS</sequence>
<evidence type="ECO:0000256" key="1">
    <source>
        <dbReference type="SAM" id="MobiDB-lite"/>
    </source>
</evidence>
<proteinExistence type="predicted"/>